<keyword evidence="7" id="KW-0067">ATP-binding</keyword>
<evidence type="ECO:0000256" key="1">
    <source>
        <dbReference type="ARBA" id="ARBA00000085"/>
    </source>
</evidence>
<evidence type="ECO:0000313" key="12">
    <source>
        <dbReference type="Proteomes" id="UP000664417"/>
    </source>
</evidence>
<dbReference type="SUPFAM" id="SSF55874">
    <property type="entry name" value="ATPase domain of HSP90 chaperone/DNA topoisomerase II/histidine kinase"/>
    <property type="match status" value="1"/>
</dbReference>
<dbReference type="Pfam" id="PF02518">
    <property type="entry name" value="HATPase_c"/>
    <property type="match status" value="1"/>
</dbReference>
<dbReference type="PRINTS" id="PR00344">
    <property type="entry name" value="BCTRLSENSOR"/>
</dbReference>
<keyword evidence="4" id="KW-0808">Transferase</keyword>
<proteinExistence type="predicted"/>
<name>A0A8J7U204_9BACT</name>
<dbReference type="Gene3D" id="3.30.565.10">
    <property type="entry name" value="Histidine kinase-like ATPase, C-terminal domain"/>
    <property type="match status" value="1"/>
</dbReference>
<organism evidence="10 12">
    <name type="scientific">Acanthopleuribacter pedis</name>
    <dbReference type="NCBI Taxonomy" id="442870"/>
    <lineage>
        <taxon>Bacteria</taxon>
        <taxon>Pseudomonadati</taxon>
        <taxon>Acidobacteriota</taxon>
        <taxon>Holophagae</taxon>
        <taxon>Acanthopleuribacterales</taxon>
        <taxon>Acanthopleuribacteraceae</taxon>
        <taxon>Acanthopleuribacter</taxon>
    </lineage>
</organism>
<evidence type="ECO:0000259" key="9">
    <source>
        <dbReference type="PROSITE" id="PS50109"/>
    </source>
</evidence>
<keyword evidence="3" id="KW-0597">Phosphoprotein</keyword>
<sequence>MVENCACRSNHWQYASRTLTRKVVSSDSQDAYWRLLLEWYLVAYVGPAFCLESPRLSQDHAGAALTLGLPNGFGGGCGWQGAVKDLGHALEVAASLLDCVIALHRNGIIHGSLHPRNVLFHPADKKVRLLDFRAVRIGPFALDATPADAVGALTTHDQAWPDAGWAPAFRHELQQLGLLLKSLLAEIAQEFCGESEKAVLLKPADSDKNSDVRIVYERIVEPLLIEDNFRGKMSLQKIRRQLDVFLRNWTQGIPFHSMSFLRELETDYTPKATALSCHERIRSLHHMIQTASSASPIVPVAGGPVFSPAAVIHEVRNPNTLLRGALFHLERWGRRFEQLLSDLLEDEDSPYRALFSEQFDVLRDQLYALDRGTLQIESVLRGWSDVARERPRVFVPQSLRTVLKQVLALFRLRYHDGITFSFEVSDVAPVRAVHGALEQVFINLLLNACQAIVRRGFLEKGQGRIALVLEGTEQDWLVRIGDNGVGFDGDREALLNQACFTAPKTSGHGFGLAVCRRLLAEHHGSLTLSGELGLGCEALVRLPKAMCGRSLKPEPAAPIVAEMVP</sequence>
<keyword evidence="12" id="KW-1185">Reference proteome</keyword>
<dbReference type="EC" id="2.7.13.3" evidence="2"/>
<dbReference type="Pfam" id="PF01636">
    <property type="entry name" value="APH"/>
    <property type="match status" value="1"/>
</dbReference>
<dbReference type="SUPFAM" id="SSF56112">
    <property type="entry name" value="Protein kinase-like (PK-like)"/>
    <property type="match status" value="1"/>
</dbReference>
<dbReference type="RefSeq" id="WP_207856456.1">
    <property type="nucleotide sequence ID" value="NZ_JAFREP010000002.1"/>
</dbReference>
<dbReference type="InterPro" id="IPR002575">
    <property type="entry name" value="Aminoglycoside_PTrfase"/>
</dbReference>
<evidence type="ECO:0000256" key="7">
    <source>
        <dbReference type="ARBA" id="ARBA00022840"/>
    </source>
</evidence>
<dbReference type="InterPro" id="IPR011009">
    <property type="entry name" value="Kinase-like_dom_sf"/>
</dbReference>
<evidence type="ECO:0000256" key="8">
    <source>
        <dbReference type="ARBA" id="ARBA00023012"/>
    </source>
</evidence>
<dbReference type="InterPro" id="IPR005467">
    <property type="entry name" value="His_kinase_dom"/>
</dbReference>
<dbReference type="GO" id="GO:0004673">
    <property type="term" value="F:protein histidine kinase activity"/>
    <property type="evidence" value="ECO:0007669"/>
    <property type="project" value="UniProtKB-EC"/>
</dbReference>
<dbReference type="GO" id="GO:0005524">
    <property type="term" value="F:ATP binding"/>
    <property type="evidence" value="ECO:0007669"/>
    <property type="project" value="UniProtKB-KW"/>
</dbReference>
<reference evidence="10" key="1">
    <citation type="submission" date="2021-03" db="EMBL/GenBank/DDBJ databases">
        <authorList>
            <person name="Wang G."/>
        </authorList>
    </citation>
    <scope>NUCLEOTIDE SEQUENCE</scope>
    <source>
        <strain evidence="10">KCTC 12899</strain>
    </source>
</reference>
<evidence type="ECO:0000256" key="5">
    <source>
        <dbReference type="ARBA" id="ARBA00022741"/>
    </source>
</evidence>
<keyword evidence="8" id="KW-0902">Two-component regulatory system</keyword>
<dbReference type="SMART" id="SM00387">
    <property type="entry name" value="HATPase_c"/>
    <property type="match status" value="1"/>
</dbReference>
<accession>A0A8J7U204</accession>
<dbReference type="InterPro" id="IPR003594">
    <property type="entry name" value="HATPase_dom"/>
</dbReference>
<evidence type="ECO:0000313" key="11">
    <source>
        <dbReference type="EMBL" id="MBO1318525.1"/>
    </source>
</evidence>
<evidence type="ECO:0000256" key="3">
    <source>
        <dbReference type="ARBA" id="ARBA00022553"/>
    </source>
</evidence>
<comment type="catalytic activity">
    <reaction evidence="1">
        <text>ATP + protein L-histidine = ADP + protein N-phospho-L-histidine.</text>
        <dbReference type="EC" id="2.7.13.3"/>
    </reaction>
</comment>
<dbReference type="AlphaFoldDB" id="A0A8J7U204"/>
<keyword evidence="6" id="KW-0418">Kinase</keyword>
<protein>
    <recommendedName>
        <fullName evidence="2">histidine kinase</fullName>
        <ecNumber evidence="2">2.7.13.3</ecNumber>
    </recommendedName>
</protein>
<dbReference type="InterPro" id="IPR004358">
    <property type="entry name" value="Sig_transdc_His_kin-like_C"/>
</dbReference>
<comment type="caution">
    <text evidence="10">The sequence shown here is derived from an EMBL/GenBank/DDBJ whole genome shotgun (WGS) entry which is preliminary data.</text>
</comment>
<evidence type="ECO:0000256" key="2">
    <source>
        <dbReference type="ARBA" id="ARBA00012438"/>
    </source>
</evidence>
<feature type="domain" description="Histidine kinase" evidence="9">
    <location>
        <begin position="310"/>
        <end position="546"/>
    </location>
</feature>
<evidence type="ECO:0000256" key="6">
    <source>
        <dbReference type="ARBA" id="ARBA00022777"/>
    </source>
</evidence>
<evidence type="ECO:0000256" key="4">
    <source>
        <dbReference type="ARBA" id="ARBA00022679"/>
    </source>
</evidence>
<dbReference type="PROSITE" id="PS50109">
    <property type="entry name" value="HIS_KIN"/>
    <property type="match status" value="1"/>
</dbReference>
<dbReference type="GO" id="GO:0000160">
    <property type="term" value="P:phosphorelay signal transduction system"/>
    <property type="evidence" value="ECO:0007669"/>
    <property type="project" value="UniProtKB-KW"/>
</dbReference>
<dbReference type="PANTHER" id="PTHR43065:SF10">
    <property type="entry name" value="PEROXIDE STRESS-ACTIVATED HISTIDINE KINASE MAK3"/>
    <property type="match status" value="1"/>
</dbReference>
<dbReference type="Proteomes" id="UP000664417">
    <property type="component" value="Unassembled WGS sequence"/>
</dbReference>
<dbReference type="EMBL" id="JAFREP010000006">
    <property type="protein sequence ID" value="MBO1318525.1"/>
    <property type="molecule type" value="Genomic_DNA"/>
</dbReference>
<dbReference type="InterPro" id="IPR036890">
    <property type="entry name" value="HATPase_C_sf"/>
</dbReference>
<dbReference type="EMBL" id="JAFREP010000002">
    <property type="protein sequence ID" value="MBO1317219.1"/>
    <property type="molecule type" value="Genomic_DNA"/>
</dbReference>
<evidence type="ECO:0000313" key="10">
    <source>
        <dbReference type="EMBL" id="MBO1317219.1"/>
    </source>
</evidence>
<dbReference type="Gene3D" id="1.10.510.10">
    <property type="entry name" value="Transferase(Phosphotransferase) domain 1"/>
    <property type="match status" value="1"/>
</dbReference>
<gene>
    <name evidence="10" type="ORF">J3U88_02020</name>
    <name evidence="11" type="ORF">J3U88_08655</name>
</gene>
<keyword evidence="5" id="KW-0547">Nucleotide-binding</keyword>
<dbReference type="PANTHER" id="PTHR43065">
    <property type="entry name" value="SENSOR HISTIDINE KINASE"/>
    <property type="match status" value="1"/>
</dbReference>